<comment type="subcellular location">
    <subcellularLocation>
        <location evidence="1">Cell membrane</location>
        <topology evidence="1">Multi-pass membrane protein</topology>
    </subcellularLocation>
</comment>
<keyword evidence="3 6" id="KW-0812">Transmembrane</keyword>
<feature type="transmembrane region" description="Helical" evidence="6">
    <location>
        <begin position="378"/>
        <end position="396"/>
    </location>
</feature>
<reference evidence="7 8" key="1">
    <citation type="submission" date="2021-08" db="EMBL/GenBank/DDBJ databases">
        <title>WGS of actinomycetes from Thailand.</title>
        <authorList>
            <person name="Thawai C."/>
        </authorList>
    </citation>
    <scope>NUCLEOTIDE SEQUENCE [LARGE SCALE GENOMIC DNA]</scope>
    <source>
        <strain evidence="7 8">PLK6-54</strain>
    </source>
</reference>
<feature type="transmembrane region" description="Helical" evidence="6">
    <location>
        <begin position="255"/>
        <end position="276"/>
    </location>
</feature>
<evidence type="ECO:0000256" key="3">
    <source>
        <dbReference type="ARBA" id="ARBA00022692"/>
    </source>
</evidence>
<keyword evidence="2" id="KW-1003">Cell membrane</keyword>
<dbReference type="EMBL" id="JAINZZ010000036">
    <property type="protein sequence ID" value="MBY8880731.1"/>
    <property type="molecule type" value="Genomic_DNA"/>
</dbReference>
<feature type="transmembrane region" description="Helical" evidence="6">
    <location>
        <begin position="351"/>
        <end position="372"/>
    </location>
</feature>
<proteinExistence type="predicted"/>
<evidence type="ECO:0000256" key="5">
    <source>
        <dbReference type="ARBA" id="ARBA00023136"/>
    </source>
</evidence>
<evidence type="ECO:0000313" key="7">
    <source>
        <dbReference type="EMBL" id="MBY8880731.1"/>
    </source>
</evidence>
<organism evidence="7 8">
    <name type="scientific">Actinacidiphila acidipaludis</name>
    <dbReference type="NCBI Taxonomy" id="2873382"/>
    <lineage>
        <taxon>Bacteria</taxon>
        <taxon>Bacillati</taxon>
        <taxon>Actinomycetota</taxon>
        <taxon>Actinomycetes</taxon>
        <taxon>Kitasatosporales</taxon>
        <taxon>Streptomycetaceae</taxon>
        <taxon>Actinacidiphila</taxon>
    </lineage>
</organism>
<accession>A0ABS7QC56</accession>
<dbReference type="InterPro" id="IPR036259">
    <property type="entry name" value="MFS_trans_sf"/>
</dbReference>
<dbReference type="SUPFAM" id="SSF103473">
    <property type="entry name" value="MFS general substrate transporter"/>
    <property type="match status" value="1"/>
</dbReference>
<gene>
    <name evidence="7" type="ORF">K7862_24285</name>
</gene>
<dbReference type="PANTHER" id="PTHR23513">
    <property type="entry name" value="INTEGRAL MEMBRANE EFFLUX PROTEIN-RELATED"/>
    <property type="match status" value="1"/>
</dbReference>
<evidence type="ECO:0000256" key="1">
    <source>
        <dbReference type="ARBA" id="ARBA00004651"/>
    </source>
</evidence>
<feature type="transmembrane region" description="Helical" evidence="6">
    <location>
        <begin position="288"/>
        <end position="306"/>
    </location>
</feature>
<dbReference type="CDD" id="cd06173">
    <property type="entry name" value="MFS_MefA_like"/>
    <property type="match status" value="1"/>
</dbReference>
<evidence type="ECO:0000256" key="2">
    <source>
        <dbReference type="ARBA" id="ARBA00022475"/>
    </source>
</evidence>
<protein>
    <submittedName>
        <fullName evidence="7">MFS transporter</fullName>
    </submittedName>
</protein>
<dbReference type="Proteomes" id="UP000778578">
    <property type="component" value="Unassembled WGS sequence"/>
</dbReference>
<dbReference type="InterPro" id="IPR011701">
    <property type="entry name" value="MFS"/>
</dbReference>
<keyword evidence="8" id="KW-1185">Reference proteome</keyword>
<feature type="transmembrane region" description="Helical" evidence="6">
    <location>
        <begin position="312"/>
        <end position="339"/>
    </location>
</feature>
<dbReference type="Pfam" id="PF07690">
    <property type="entry name" value="MFS_1"/>
    <property type="match status" value="1"/>
</dbReference>
<feature type="transmembrane region" description="Helical" evidence="6">
    <location>
        <begin position="45"/>
        <end position="65"/>
    </location>
</feature>
<feature type="transmembrane region" description="Helical" evidence="6">
    <location>
        <begin position="225"/>
        <end position="249"/>
    </location>
</feature>
<name>A0ABS7QC56_9ACTN</name>
<comment type="caution">
    <text evidence="7">The sequence shown here is derived from an EMBL/GenBank/DDBJ whole genome shotgun (WGS) entry which is preliminary data.</text>
</comment>
<feature type="transmembrane region" description="Helical" evidence="6">
    <location>
        <begin position="102"/>
        <end position="120"/>
    </location>
</feature>
<sequence length="416" mass="43015">MTGRRTLGRNFGWLWGAFAVSSYGTWLAFGAFPLIAVVVLHCGPAQVAALAAAGRAVGAAIAVPLGPWVEFHRKRPVMITMDLTRCAAMASVPAAYALGHLTYTHLLVVSVVVAAADLAFRSASGACLKALVPPEDLLVANSRFESTTWTATVTGPPLGGAAVGLLGPVTTVIADAASYLLSALGIRAIGRDEPQPPRDTARRLRTADLLAGWRHILGHPGLRPLFLNAIAVNGLIMASDPLLAVLMLGRLGFAPWQYSVAFAAPCVGGLIGSRLARPLAARFGRHRVLVTSGVLRACWPLGLAFVRPGVPGMLLVIGVQFGLVTCCGVFNPLLATYRLDETAADRVARTLSAWSVSTSAGIAVTTAAWGVLAAVTGPRIAIAAAGLLLLATPLLLPRRAAAPAPVPAAESVPTAP</sequence>
<feature type="transmembrane region" description="Helical" evidence="6">
    <location>
        <begin position="12"/>
        <end position="39"/>
    </location>
</feature>
<keyword evidence="5 6" id="KW-0472">Membrane</keyword>
<evidence type="ECO:0000256" key="4">
    <source>
        <dbReference type="ARBA" id="ARBA00022989"/>
    </source>
</evidence>
<keyword evidence="4 6" id="KW-1133">Transmembrane helix</keyword>
<evidence type="ECO:0000256" key="6">
    <source>
        <dbReference type="SAM" id="Phobius"/>
    </source>
</evidence>
<dbReference type="RefSeq" id="WP_222966057.1">
    <property type="nucleotide sequence ID" value="NZ_JAINZZ010000036.1"/>
</dbReference>
<dbReference type="PANTHER" id="PTHR23513:SF6">
    <property type="entry name" value="MAJOR FACILITATOR SUPERFAMILY ASSOCIATED DOMAIN-CONTAINING PROTEIN"/>
    <property type="match status" value="1"/>
</dbReference>
<evidence type="ECO:0000313" key="8">
    <source>
        <dbReference type="Proteomes" id="UP000778578"/>
    </source>
</evidence>
<dbReference type="Gene3D" id="1.20.1250.20">
    <property type="entry name" value="MFS general substrate transporter like domains"/>
    <property type="match status" value="1"/>
</dbReference>